<proteinExistence type="predicted"/>
<dbReference type="Proteomes" id="UP000319255">
    <property type="component" value="Unassembled WGS sequence"/>
</dbReference>
<dbReference type="OrthoDB" id="7819947at2"/>
<feature type="transmembrane region" description="Helical" evidence="1">
    <location>
        <begin position="6"/>
        <end position="30"/>
    </location>
</feature>
<dbReference type="InterPro" id="IPR045616">
    <property type="entry name" value="DUF6446"/>
</dbReference>
<dbReference type="GO" id="GO:0016301">
    <property type="term" value="F:kinase activity"/>
    <property type="evidence" value="ECO:0007669"/>
    <property type="project" value="UniProtKB-KW"/>
</dbReference>
<dbReference type="AlphaFoldDB" id="A0A501WQZ5"/>
<dbReference type="Pfam" id="PF20044">
    <property type="entry name" value="DUF6446"/>
    <property type="match status" value="1"/>
</dbReference>
<dbReference type="RefSeq" id="WP_140454180.1">
    <property type="nucleotide sequence ID" value="NZ_VFRP01000009.1"/>
</dbReference>
<accession>A0A501WQZ5</accession>
<name>A0A501WQZ5_9RHOB</name>
<dbReference type="EMBL" id="VFRP01000009">
    <property type="protein sequence ID" value="TPE50765.1"/>
    <property type="molecule type" value="Genomic_DNA"/>
</dbReference>
<gene>
    <name evidence="2" type="ORF">FJM51_10935</name>
</gene>
<evidence type="ECO:0000256" key="1">
    <source>
        <dbReference type="SAM" id="Phobius"/>
    </source>
</evidence>
<sequence>MNGKRLVQGFLVFLAIFAAALIYTQFFAYYTRERGVETLRLAGAEVPVSDYDGIDSASSPLKLRGCFRIDPAAVAALPPAADATPLTPPFWFRCFDAGALTEDLASGAATARVVTRDDPKGFDEMIAVYPDGRGYLWRQLNAAFRDE</sequence>
<keyword evidence="1" id="KW-0472">Membrane</keyword>
<keyword evidence="3" id="KW-1185">Reference proteome</keyword>
<keyword evidence="1" id="KW-0812">Transmembrane</keyword>
<reference evidence="2 3" key="1">
    <citation type="submission" date="2019-06" db="EMBL/GenBank/DDBJ databases">
        <title>A novel bacterium of genus Amaricoccus, isolated from marine sediment.</title>
        <authorList>
            <person name="Huang H."/>
            <person name="Mo K."/>
            <person name="Hu Y."/>
        </authorList>
    </citation>
    <scope>NUCLEOTIDE SEQUENCE [LARGE SCALE GENOMIC DNA]</scope>
    <source>
        <strain evidence="2 3">HB172011</strain>
    </source>
</reference>
<protein>
    <submittedName>
        <fullName evidence="2">Histidine kinase</fullName>
    </submittedName>
</protein>
<organism evidence="2 3">
    <name type="scientific">Amaricoccus solimangrovi</name>
    <dbReference type="NCBI Taxonomy" id="2589815"/>
    <lineage>
        <taxon>Bacteria</taxon>
        <taxon>Pseudomonadati</taxon>
        <taxon>Pseudomonadota</taxon>
        <taxon>Alphaproteobacteria</taxon>
        <taxon>Rhodobacterales</taxon>
        <taxon>Paracoccaceae</taxon>
        <taxon>Amaricoccus</taxon>
    </lineage>
</organism>
<keyword evidence="2" id="KW-0418">Kinase</keyword>
<evidence type="ECO:0000313" key="3">
    <source>
        <dbReference type="Proteomes" id="UP000319255"/>
    </source>
</evidence>
<keyword evidence="1" id="KW-1133">Transmembrane helix</keyword>
<evidence type="ECO:0000313" key="2">
    <source>
        <dbReference type="EMBL" id="TPE50765.1"/>
    </source>
</evidence>
<keyword evidence="2" id="KW-0808">Transferase</keyword>
<comment type="caution">
    <text evidence="2">The sequence shown here is derived from an EMBL/GenBank/DDBJ whole genome shotgun (WGS) entry which is preliminary data.</text>
</comment>